<comment type="similarity">
    <text evidence="4 13">Belongs to the purine/pyrimidine phosphoribosyltransferase family.</text>
</comment>
<dbReference type="NCBIfam" id="TIGR01203">
    <property type="entry name" value="HGPRTase"/>
    <property type="match status" value="1"/>
</dbReference>
<dbReference type="EMBL" id="OX459125">
    <property type="protein sequence ID" value="CAI9116454.1"/>
    <property type="molecule type" value="Genomic_DNA"/>
</dbReference>
<evidence type="ECO:0000256" key="1">
    <source>
        <dbReference type="ARBA" id="ARBA00001946"/>
    </source>
</evidence>
<evidence type="ECO:0000256" key="8">
    <source>
        <dbReference type="ARBA" id="ARBA00022679"/>
    </source>
</evidence>
<keyword evidence="9 13" id="KW-0479">Metal-binding</keyword>
<keyword evidence="16" id="KW-1185">Reference proteome</keyword>
<keyword evidence="12 13" id="KW-0460">Magnesium</keyword>
<dbReference type="FunFam" id="3.40.50.2020:FF:000057">
    <property type="entry name" value="Hypoxanthine phosphoribosyltransferase"/>
    <property type="match status" value="1"/>
</dbReference>
<dbReference type="Pfam" id="PF00156">
    <property type="entry name" value="Pribosyltran"/>
    <property type="match status" value="1"/>
</dbReference>
<dbReference type="GO" id="GO:0032264">
    <property type="term" value="P:IMP salvage"/>
    <property type="evidence" value="ECO:0007669"/>
    <property type="project" value="TreeGrafter"/>
</dbReference>
<evidence type="ECO:0000256" key="2">
    <source>
        <dbReference type="ARBA" id="ARBA00004496"/>
    </source>
</evidence>
<dbReference type="GO" id="GO:0005829">
    <property type="term" value="C:cytosol"/>
    <property type="evidence" value="ECO:0007669"/>
    <property type="project" value="TreeGrafter"/>
</dbReference>
<dbReference type="InterPro" id="IPR050408">
    <property type="entry name" value="HGPRT"/>
</dbReference>
<organism evidence="15 16">
    <name type="scientific">Oldenlandia corymbosa var. corymbosa</name>
    <dbReference type="NCBI Taxonomy" id="529605"/>
    <lineage>
        <taxon>Eukaryota</taxon>
        <taxon>Viridiplantae</taxon>
        <taxon>Streptophyta</taxon>
        <taxon>Embryophyta</taxon>
        <taxon>Tracheophyta</taxon>
        <taxon>Spermatophyta</taxon>
        <taxon>Magnoliopsida</taxon>
        <taxon>eudicotyledons</taxon>
        <taxon>Gunneridae</taxon>
        <taxon>Pentapetalae</taxon>
        <taxon>asterids</taxon>
        <taxon>lamiids</taxon>
        <taxon>Gentianales</taxon>
        <taxon>Rubiaceae</taxon>
        <taxon>Rubioideae</taxon>
        <taxon>Spermacoceae</taxon>
        <taxon>Hedyotis-Oldenlandia complex</taxon>
        <taxon>Oldenlandia</taxon>
    </lineage>
</organism>
<comment type="pathway">
    <text evidence="3 13">Purine metabolism; IMP biosynthesis via salvage pathway; IMP from hypoxanthine: step 1/1.</text>
</comment>
<dbReference type="GO" id="GO:0032263">
    <property type="term" value="P:GMP salvage"/>
    <property type="evidence" value="ECO:0007669"/>
    <property type="project" value="TreeGrafter"/>
</dbReference>
<comment type="cofactor">
    <cofactor evidence="1 13">
        <name>Mg(2+)</name>
        <dbReference type="ChEBI" id="CHEBI:18420"/>
    </cofactor>
</comment>
<evidence type="ECO:0000256" key="11">
    <source>
        <dbReference type="ARBA" id="ARBA00022741"/>
    </source>
</evidence>
<dbReference type="Gene3D" id="3.40.50.2020">
    <property type="match status" value="1"/>
</dbReference>
<keyword evidence="7 13" id="KW-0328">Glycosyltransferase</keyword>
<evidence type="ECO:0000256" key="9">
    <source>
        <dbReference type="ARBA" id="ARBA00022723"/>
    </source>
</evidence>
<dbReference type="InterPro" id="IPR005904">
    <property type="entry name" value="Hxn_phspho_trans"/>
</dbReference>
<dbReference type="InterPro" id="IPR029057">
    <property type="entry name" value="PRTase-like"/>
</dbReference>
<proteinExistence type="inferred from homology"/>
<dbReference type="GO" id="GO:0000166">
    <property type="term" value="F:nucleotide binding"/>
    <property type="evidence" value="ECO:0007669"/>
    <property type="project" value="UniProtKB-KW"/>
</dbReference>
<dbReference type="GO" id="GO:0004422">
    <property type="term" value="F:hypoxanthine phosphoribosyltransferase activity"/>
    <property type="evidence" value="ECO:0007669"/>
    <property type="project" value="InterPro"/>
</dbReference>
<reference evidence="15" key="1">
    <citation type="submission" date="2023-03" db="EMBL/GenBank/DDBJ databases">
        <authorList>
            <person name="Julca I."/>
        </authorList>
    </citation>
    <scope>NUCLEOTIDE SEQUENCE</scope>
</reference>
<accession>A0AAV1E9T6</accession>
<gene>
    <name evidence="15" type="ORF">OLC1_LOCUS22743</name>
</gene>
<dbReference type="GO" id="GO:0000287">
    <property type="term" value="F:magnesium ion binding"/>
    <property type="evidence" value="ECO:0007669"/>
    <property type="project" value="TreeGrafter"/>
</dbReference>
<evidence type="ECO:0000256" key="10">
    <source>
        <dbReference type="ARBA" id="ARBA00022726"/>
    </source>
</evidence>
<evidence type="ECO:0000256" key="3">
    <source>
        <dbReference type="ARBA" id="ARBA00004669"/>
    </source>
</evidence>
<sequence>MDFNAHIERILWTEEQISARVSELGSQITQDFSNSGSSSSSSSAAPMVVGVATGAFLFLADLVRKIRLPVSVDFVRIESYGSGTVSSGKPKITCDLKIDVRDRNVIVVEDIVDTGNTLLFLMDYLKSKGASSMSVCTLLNKSAKRKVNVEVFGGGKFYCGFECPDNFVVGYGLDFAEQYRNLPYVGVLKPELYQ</sequence>
<dbReference type="EC" id="2.4.2.8" evidence="5 13"/>
<dbReference type="GO" id="GO:0046100">
    <property type="term" value="P:hypoxanthine metabolic process"/>
    <property type="evidence" value="ECO:0007669"/>
    <property type="project" value="TreeGrafter"/>
</dbReference>
<keyword evidence="6 13" id="KW-0963">Cytoplasm</keyword>
<evidence type="ECO:0000256" key="12">
    <source>
        <dbReference type="ARBA" id="ARBA00022842"/>
    </source>
</evidence>
<comment type="catalytic activity">
    <reaction evidence="13">
        <text>IMP + diphosphate = hypoxanthine + 5-phospho-alpha-D-ribose 1-diphosphate</text>
        <dbReference type="Rhea" id="RHEA:17973"/>
        <dbReference type="ChEBI" id="CHEBI:17368"/>
        <dbReference type="ChEBI" id="CHEBI:33019"/>
        <dbReference type="ChEBI" id="CHEBI:58017"/>
        <dbReference type="ChEBI" id="CHEBI:58053"/>
        <dbReference type="EC" id="2.4.2.8"/>
    </reaction>
</comment>
<dbReference type="CDD" id="cd06223">
    <property type="entry name" value="PRTases_typeI"/>
    <property type="match status" value="1"/>
</dbReference>
<evidence type="ECO:0000256" key="4">
    <source>
        <dbReference type="ARBA" id="ARBA00008391"/>
    </source>
</evidence>
<comment type="subcellular location">
    <subcellularLocation>
        <location evidence="2 13">Cytoplasm</location>
    </subcellularLocation>
</comment>
<feature type="domain" description="Phosphoribosyltransferase" evidence="14">
    <location>
        <begin position="45"/>
        <end position="175"/>
    </location>
</feature>
<evidence type="ECO:0000313" key="15">
    <source>
        <dbReference type="EMBL" id="CAI9116454.1"/>
    </source>
</evidence>
<dbReference type="PANTHER" id="PTHR43340">
    <property type="entry name" value="HYPOXANTHINE-GUANINE PHOSPHORIBOSYLTRANSFERASE"/>
    <property type="match status" value="1"/>
</dbReference>
<dbReference type="SUPFAM" id="SSF53271">
    <property type="entry name" value="PRTase-like"/>
    <property type="match status" value="1"/>
</dbReference>
<dbReference type="GO" id="GO:0006166">
    <property type="term" value="P:purine ribonucleoside salvage"/>
    <property type="evidence" value="ECO:0007669"/>
    <property type="project" value="UniProtKB-KW"/>
</dbReference>
<protein>
    <recommendedName>
        <fullName evidence="5 13">Hypoxanthine phosphoribosyltransferase</fullName>
        <ecNumber evidence="5 13">2.4.2.8</ecNumber>
    </recommendedName>
</protein>
<dbReference type="GO" id="GO:0006178">
    <property type="term" value="P:guanine salvage"/>
    <property type="evidence" value="ECO:0007669"/>
    <property type="project" value="TreeGrafter"/>
</dbReference>
<keyword evidence="11 13" id="KW-0547">Nucleotide-binding</keyword>
<dbReference type="AlphaFoldDB" id="A0AAV1E9T6"/>
<evidence type="ECO:0000256" key="6">
    <source>
        <dbReference type="ARBA" id="ARBA00022490"/>
    </source>
</evidence>
<name>A0AAV1E9T6_OLDCO</name>
<dbReference type="PANTHER" id="PTHR43340:SF1">
    <property type="entry name" value="HYPOXANTHINE PHOSPHORIBOSYLTRANSFERASE"/>
    <property type="match status" value="1"/>
</dbReference>
<keyword evidence="10 13" id="KW-0660">Purine salvage</keyword>
<evidence type="ECO:0000259" key="14">
    <source>
        <dbReference type="Pfam" id="PF00156"/>
    </source>
</evidence>
<keyword evidence="8 13" id="KW-0808">Transferase</keyword>
<dbReference type="InterPro" id="IPR000836">
    <property type="entry name" value="PRTase_dom"/>
</dbReference>
<dbReference type="Proteomes" id="UP001161247">
    <property type="component" value="Chromosome 8"/>
</dbReference>
<evidence type="ECO:0000313" key="16">
    <source>
        <dbReference type="Proteomes" id="UP001161247"/>
    </source>
</evidence>
<evidence type="ECO:0000256" key="7">
    <source>
        <dbReference type="ARBA" id="ARBA00022676"/>
    </source>
</evidence>
<evidence type="ECO:0000256" key="13">
    <source>
        <dbReference type="RuleBase" id="RU364099"/>
    </source>
</evidence>
<evidence type="ECO:0000256" key="5">
    <source>
        <dbReference type="ARBA" id="ARBA00011895"/>
    </source>
</evidence>